<reference evidence="2 3" key="1">
    <citation type="journal article" date="2011" name="PLoS Genet.">
        <title>Genome sequencing and comparative transcriptomics of the model entomopathogenic fungi Metarhizium anisopliae and M. acridum.</title>
        <authorList>
            <person name="Gao Q."/>
            <person name="Jin K."/>
            <person name="Ying S.H."/>
            <person name="Zhang Y."/>
            <person name="Xiao G."/>
            <person name="Shang Y."/>
            <person name="Duan Z."/>
            <person name="Hu X."/>
            <person name="Xie X.Q."/>
            <person name="Zhou G."/>
            <person name="Peng G."/>
            <person name="Luo Z."/>
            <person name="Huang W."/>
            <person name="Wang B."/>
            <person name="Fang W."/>
            <person name="Wang S."/>
            <person name="Zhong Y."/>
            <person name="Ma L.J."/>
            <person name="St Leger R.J."/>
            <person name="Zhao G.P."/>
            <person name="Pei Y."/>
            <person name="Feng M.G."/>
            <person name="Xia Y."/>
            <person name="Wang C."/>
        </authorList>
    </citation>
    <scope>NUCLEOTIDE SEQUENCE [LARGE SCALE GENOMIC DNA]</scope>
    <source>
        <strain evidence="2 3">CQMa 102</strain>
    </source>
</reference>
<keyword evidence="3" id="KW-1185">Reference proteome</keyword>
<dbReference type="EMBL" id="GL698535">
    <property type="protein sequence ID" value="EFY86951.1"/>
    <property type="molecule type" value="Genomic_DNA"/>
</dbReference>
<name>E9EAR7_METAQ</name>
<feature type="signal peptide" evidence="1">
    <location>
        <begin position="1"/>
        <end position="19"/>
    </location>
</feature>
<dbReference type="HOGENOM" id="CLU_2109587_0_0_1"/>
<feature type="chain" id="PRO_5003239040" evidence="1">
    <location>
        <begin position="20"/>
        <end position="115"/>
    </location>
</feature>
<dbReference type="Proteomes" id="UP000002499">
    <property type="component" value="Unassembled WGS sequence"/>
</dbReference>
<organism evidence="3">
    <name type="scientific">Metarhizium acridum (strain CQMa 102)</name>
    <dbReference type="NCBI Taxonomy" id="655827"/>
    <lineage>
        <taxon>Eukaryota</taxon>
        <taxon>Fungi</taxon>
        <taxon>Dikarya</taxon>
        <taxon>Ascomycota</taxon>
        <taxon>Pezizomycotina</taxon>
        <taxon>Sordariomycetes</taxon>
        <taxon>Hypocreomycetidae</taxon>
        <taxon>Hypocreales</taxon>
        <taxon>Clavicipitaceae</taxon>
        <taxon>Metarhizium</taxon>
    </lineage>
</organism>
<evidence type="ECO:0000256" key="1">
    <source>
        <dbReference type="SAM" id="SignalP"/>
    </source>
</evidence>
<evidence type="ECO:0000313" key="3">
    <source>
        <dbReference type="Proteomes" id="UP000002499"/>
    </source>
</evidence>
<dbReference type="eggNOG" id="ENOG502RM5C">
    <property type="taxonomic scope" value="Eukaryota"/>
</dbReference>
<protein>
    <submittedName>
        <fullName evidence="2">Uncharacterized protein</fullName>
    </submittedName>
</protein>
<dbReference type="OMA" id="DIFSNEH"/>
<dbReference type="OrthoDB" id="4741670at2759"/>
<dbReference type="GeneID" id="19251276"/>
<proteinExistence type="predicted"/>
<dbReference type="InParanoid" id="E9EAR7"/>
<accession>E9EAR7</accession>
<keyword evidence="1" id="KW-0732">Signal</keyword>
<dbReference type="AlphaFoldDB" id="E9EAR7"/>
<evidence type="ECO:0000313" key="2">
    <source>
        <dbReference type="EMBL" id="EFY86951.1"/>
    </source>
</evidence>
<dbReference type="KEGG" id="maw:19251276"/>
<sequence length="115" mass="12771">MRFSSVTMLLAGLASGINAGYVDTWEEEMPLGGFIGTFDIFSNEHCSQGGKGITVTADDHQGPLQHGVKSVKSYIQHQYLYIYDTGAPRVLRIAPGDSRCHQIHGRAQYWRVLPF</sequence>
<gene>
    <name evidence="2" type="ORF">MAC_06965</name>
</gene>